<dbReference type="EMBL" id="CAJZBQ010000018">
    <property type="protein sequence ID" value="CAG9317594.1"/>
    <property type="molecule type" value="Genomic_DNA"/>
</dbReference>
<name>A0AAU9IWZ0_9CILI</name>
<evidence type="ECO:0000313" key="1">
    <source>
        <dbReference type="EMBL" id="CAG9317594.1"/>
    </source>
</evidence>
<keyword evidence="2" id="KW-1185">Reference proteome</keyword>
<sequence length="607" mass="69760">MEDSAIGLSVVKLSKSPNFVDIYEAIRRNKIVGTLFERDGRITILLSSGKLLRFNPANPRTKLIIENPWSQFFTCEIVCAILTEDFPCVFYLENQTLMYIRSTGADIHTAQGRELIMTIQKAPNTLSTLEFNLNQRIVLAISEQFIQVMAFNKKNELLSFAPFSPTSQSFTSENPVFFSKRYANLFYYIDKSKDPVTENIRFSQETNADYILKKCIIDNREISESRLHILSFESDLASLDVNNQDHFAFITEEKFLYLLKGNKTSGIKVDSLSHFIRLRWHACGSIIILINEENCIHLIDCCLNKLKIISSSRELGYLPMNNDTLFSKITSINAEKDPIILSTPHNLAYCSFLHTKISLVSIHLNSQNFNEAVQCLETLSNEKDFEEGFFSLCEYTMNHIDIEYVKVLEDIWTKSCHTKLVDSMSRDIMIRLGYQLLSIGNYEQAFLLGRKLRSIRLLNDISYLADFKGFKGIATLAKYEREMMDEEYVSPKQEIEEIIKKTGRVMTSADYALLLNDYEEIMNLTNINDALGKGGYLDEKNFWEINLDEYAKAMFFEGEGKFEEALQIYTNNSLTHEINRVKLIVENLKKAPTGNEATIVMEEVKDP</sequence>
<comment type="caution">
    <text evidence="1">The sequence shown here is derived from an EMBL/GenBank/DDBJ whole genome shotgun (WGS) entry which is preliminary data.</text>
</comment>
<evidence type="ECO:0000313" key="2">
    <source>
        <dbReference type="Proteomes" id="UP001162131"/>
    </source>
</evidence>
<gene>
    <name evidence="1" type="ORF">BSTOLATCC_MIC18838</name>
</gene>
<protein>
    <submittedName>
        <fullName evidence="1">Uncharacterized protein</fullName>
    </submittedName>
</protein>
<dbReference type="Proteomes" id="UP001162131">
    <property type="component" value="Unassembled WGS sequence"/>
</dbReference>
<dbReference type="AlphaFoldDB" id="A0AAU9IWZ0"/>
<proteinExistence type="predicted"/>
<accession>A0AAU9IWZ0</accession>
<organism evidence="1 2">
    <name type="scientific">Blepharisma stoltei</name>
    <dbReference type="NCBI Taxonomy" id="1481888"/>
    <lineage>
        <taxon>Eukaryota</taxon>
        <taxon>Sar</taxon>
        <taxon>Alveolata</taxon>
        <taxon>Ciliophora</taxon>
        <taxon>Postciliodesmatophora</taxon>
        <taxon>Heterotrichea</taxon>
        <taxon>Heterotrichida</taxon>
        <taxon>Blepharismidae</taxon>
        <taxon>Blepharisma</taxon>
    </lineage>
</organism>
<reference evidence="1" key="1">
    <citation type="submission" date="2021-09" db="EMBL/GenBank/DDBJ databases">
        <authorList>
            <consortium name="AG Swart"/>
            <person name="Singh M."/>
            <person name="Singh A."/>
            <person name="Seah K."/>
            <person name="Emmerich C."/>
        </authorList>
    </citation>
    <scope>NUCLEOTIDE SEQUENCE</scope>
    <source>
        <strain evidence="1">ATCC30299</strain>
    </source>
</reference>